<dbReference type="CDD" id="cd06170">
    <property type="entry name" value="LuxR_C_like"/>
    <property type="match status" value="1"/>
</dbReference>
<dbReference type="Gene3D" id="1.10.10.10">
    <property type="entry name" value="Winged helix-like DNA-binding domain superfamily/Winged helix DNA-binding domain"/>
    <property type="match status" value="1"/>
</dbReference>
<protein>
    <submittedName>
        <fullName evidence="5">HTH-type transcriptional regulator MalT</fullName>
    </submittedName>
</protein>
<gene>
    <name evidence="5" type="primary">malT_2</name>
    <name evidence="5" type="ORF">MSP8886_03616</name>
</gene>
<evidence type="ECO:0000259" key="4">
    <source>
        <dbReference type="PROSITE" id="PS50043"/>
    </source>
</evidence>
<dbReference type="GO" id="GO:0003677">
    <property type="term" value="F:DNA binding"/>
    <property type="evidence" value="ECO:0007669"/>
    <property type="project" value="UniProtKB-KW"/>
</dbReference>
<dbReference type="InterPro" id="IPR016032">
    <property type="entry name" value="Sig_transdc_resp-reg_C-effctor"/>
</dbReference>
<dbReference type="SUPFAM" id="SSF46894">
    <property type="entry name" value="C-terminal effector domain of the bipartite response regulators"/>
    <property type="match status" value="1"/>
</dbReference>
<keyword evidence="3" id="KW-0804">Transcription</keyword>
<sequence>MSFLALFSQHSARLSSYLGTEAFLPEMVSMFKALVDVDNITILAYPSKTMPRVEYNELPNGLMQTSIDKFLNGTFLLDPYYMAATKAQKQGFFALSELSPEGFKMSEYYHAYYKNSGLKDECGYLIWVGSDDAFVNISLSRMDQKAAFDTETLTLLNDICPMVDWLMKQHWTKEIHSPPSFNLRQRLEVALDGFGTSLLTDRESQTVGMILHGYSNKAISERLHISVETVKLHRKNAYAKLDVTTAGELFNLFLDSVMSIQDDMEGDPLSYYMNAKTVVQAP</sequence>
<organism evidence="5 6">
    <name type="scientific">Marinomonas spartinae</name>
    <dbReference type="NCBI Taxonomy" id="1792290"/>
    <lineage>
        <taxon>Bacteria</taxon>
        <taxon>Pseudomonadati</taxon>
        <taxon>Pseudomonadota</taxon>
        <taxon>Gammaproteobacteria</taxon>
        <taxon>Oceanospirillales</taxon>
        <taxon>Oceanospirillaceae</taxon>
        <taxon>Marinomonas</taxon>
    </lineage>
</organism>
<dbReference type="Proteomes" id="UP000092544">
    <property type="component" value="Unassembled WGS sequence"/>
</dbReference>
<evidence type="ECO:0000256" key="2">
    <source>
        <dbReference type="ARBA" id="ARBA00023125"/>
    </source>
</evidence>
<keyword evidence="6" id="KW-1185">Reference proteome</keyword>
<proteinExistence type="predicted"/>
<dbReference type="GO" id="GO:0006355">
    <property type="term" value="P:regulation of DNA-templated transcription"/>
    <property type="evidence" value="ECO:0007669"/>
    <property type="project" value="InterPro"/>
</dbReference>
<name>A0A1A8TQH3_9GAMM</name>
<dbReference type="EMBL" id="FLOB01000012">
    <property type="protein sequence ID" value="SBS36229.1"/>
    <property type="molecule type" value="Genomic_DNA"/>
</dbReference>
<dbReference type="Pfam" id="PF00196">
    <property type="entry name" value="GerE"/>
    <property type="match status" value="1"/>
</dbReference>
<keyword evidence="2" id="KW-0238">DNA-binding</keyword>
<dbReference type="PANTHER" id="PTHR44688">
    <property type="entry name" value="DNA-BINDING TRANSCRIPTIONAL ACTIVATOR DEVR_DOSR"/>
    <property type="match status" value="1"/>
</dbReference>
<evidence type="ECO:0000256" key="3">
    <source>
        <dbReference type="ARBA" id="ARBA00023163"/>
    </source>
</evidence>
<dbReference type="STRING" id="1792290.MSP8886_03616"/>
<reference evidence="5 6" key="1">
    <citation type="submission" date="2016-06" db="EMBL/GenBank/DDBJ databases">
        <authorList>
            <person name="Kjaerup R.B."/>
            <person name="Dalgaard T.S."/>
            <person name="Juul-Madsen H.R."/>
        </authorList>
    </citation>
    <scope>NUCLEOTIDE SEQUENCE [LARGE SCALE GENOMIC DNA]</scope>
    <source>
        <strain evidence="5 6">CECT 8886</strain>
    </source>
</reference>
<feature type="domain" description="HTH luxR-type" evidence="4">
    <location>
        <begin position="192"/>
        <end position="257"/>
    </location>
</feature>
<accession>A0A1A8TQH3</accession>
<dbReference type="AlphaFoldDB" id="A0A1A8TQH3"/>
<dbReference type="InterPro" id="IPR000792">
    <property type="entry name" value="Tscrpt_reg_LuxR_C"/>
</dbReference>
<keyword evidence="1" id="KW-0805">Transcription regulation</keyword>
<dbReference type="PROSITE" id="PS50043">
    <property type="entry name" value="HTH_LUXR_2"/>
    <property type="match status" value="1"/>
</dbReference>
<dbReference type="RefSeq" id="WP_067019053.1">
    <property type="nucleotide sequence ID" value="NZ_FLOB01000012.1"/>
</dbReference>
<evidence type="ECO:0000256" key="1">
    <source>
        <dbReference type="ARBA" id="ARBA00023015"/>
    </source>
</evidence>
<dbReference type="SMART" id="SM00421">
    <property type="entry name" value="HTH_LUXR"/>
    <property type="match status" value="1"/>
</dbReference>
<dbReference type="InterPro" id="IPR036388">
    <property type="entry name" value="WH-like_DNA-bd_sf"/>
</dbReference>
<evidence type="ECO:0000313" key="5">
    <source>
        <dbReference type="EMBL" id="SBS36229.1"/>
    </source>
</evidence>
<dbReference type="PANTHER" id="PTHR44688:SF16">
    <property type="entry name" value="DNA-BINDING TRANSCRIPTIONAL ACTIVATOR DEVR_DOSR"/>
    <property type="match status" value="1"/>
</dbReference>
<evidence type="ECO:0000313" key="6">
    <source>
        <dbReference type="Proteomes" id="UP000092544"/>
    </source>
</evidence>
<dbReference type="PRINTS" id="PR00038">
    <property type="entry name" value="HTHLUXR"/>
</dbReference>
<dbReference type="PROSITE" id="PS00622">
    <property type="entry name" value="HTH_LUXR_1"/>
    <property type="match status" value="1"/>
</dbReference>